<proteinExistence type="inferred from homology"/>
<evidence type="ECO:0000256" key="5">
    <source>
        <dbReference type="ARBA" id="ARBA00023235"/>
    </source>
</evidence>
<dbReference type="Pfam" id="PF03275">
    <property type="entry name" value="GLF"/>
    <property type="match status" value="1"/>
</dbReference>
<accession>A0AAU8LY13</accession>
<evidence type="ECO:0000256" key="3">
    <source>
        <dbReference type="ARBA" id="ARBA00022630"/>
    </source>
</evidence>
<dbReference type="InterPro" id="IPR015899">
    <property type="entry name" value="UDP-GalPyranose_mutase_C"/>
</dbReference>
<keyword evidence="4" id="KW-0274">FAD</keyword>
<dbReference type="SUPFAM" id="SSF51971">
    <property type="entry name" value="Nucleotide-binding domain"/>
    <property type="match status" value="1"/>
</dbReference>
<sequence length="378" mass="44955">MDLNGVKYLVVGAGFFGAVIAERLANDLQEKVLVIDSRKHIGGNCSSEDDEQTGIHYHTYGTHIFHTSKKEVWDYLTKFTEINGYFHQVLTTYKEKVYQMPINLETINSFYNTNLKPYEVEEFLRREREKDPIEQPKNFEEKAISMIGRPLYEAFIKEYTLKQWHKDPVQLPESILNRLPFRTNYNESYYFDRWQGVPLNGYTEIFQNMLQNKRITLQLNTDYFAIKDQIPETTTVIYSGPVDKFFDYKYGRLEWLSLDFDKEIIYVKDYQGTSVMNYAEQAVPYTRIHEPRHLHPERAYPKDKTMIIKEYSIKQGEDNPYYPIMDSRNTEMLAHYQQEKKKTNVIIGGRLGDYKYYDMDQTIEMALTVYKDLIQRNN</sequence>
<dbReference type="PANTHER" id="PTHR21197">
    <property type="entry name" value="UDP-GALACTOPYRANOSE MUTASE"/>
    <property type="match status" value="1"/>
</dbReference>
<dbReference type="SUPFAM" id="SSF54373">
    <property type="entry name" value="FAD-linked reductases, C-terminal domain"/>
    <property type="match status" value="1"/>
</dbReference>
<reference evidence="7" key="2">
    <citation type="submission" date="2024-06" db="EMBL/GenBank/DDBJ databases">
        <authorList>
            <person name="Plum-Jensen L.E."/>
            <person name="Schramm A."/>
            <person name="Marshall I.P.G."/>
        </authorList>
    </citation>
    <scope>NUCLEOTIDE SEQUENCE</scope>
    <source>
        <strain evidence="7">Rat1</strain>
    </source>
</reference>
<dbReference type="NCBIfam" id="TIGR00031">
    <property type="entry name" value="UDP-GALP_mutase"/>
    <property type="match status" value="1"/>
</dbReference>
<name>A0AAU8LY13_9BACT</name>
<feature type="domain" description="UDP-galactopyranose mutase C-terminal" evidence="6">
    <location>
        <begin position="154"/>
        <end position="356"/>
    </location>
</feature>
<organism evidence="7">
    <name type="scientific">Candidatus Electrothrix aestuarii</name>
    <dbReference type="NCBI Taxonomy" id="3062594"/>
    <lineage>
        <taxon>Bacteria</taxon>
        <taxon>Pseudomonadati</taxon>
        <taxon>Thermodesulfobacteriota</taxon>
        <taxon>Desulfobulbia</taxon>
        <taxon>Desulfobulbales</taxon>
        <taxon>Desulfobulbaceae</taxon>
        <taxon>Candidatus Electrothrix</taxon>
    </lineage>
</organism>
<evidence type="ECO:0000313" key="7">
    <source>
        <dbReference type="EMBL" id="XCN73755.1"/>
    </source>
</evidence>
<dbReference type="KEGG" id="eaj:Q3M24_03085"/>
<dbReference type="GO" id="GO:0008767">
    <property type="term" value="F:UDP-galactopyranose mutase activity"/>
    <property type="evidence" value="ECO:0007669"/>
    <property type="project" value="UniProtKB-EC"/>
</dbReference>
<evidence type="ECO:0000256" key="4">
    <source>
        <dbReference type="ARBA" id="ARBA00022827"/>
    </source>
</evidence>
<dbReference type="EMBL" id="CP159373">
    <property type="protein sequence ID" value="XCN73755.1"/>
    <property type="molecule type" value="Genomic_DNA"/>
</dbReference>
<dbReference type="Pfam" id="PF13450">
    <property type="entry name" value="NAD_binding_8"/>
    <property type="match status" value="1"/>
</dbReference>
<comment type="similarity">
    <text evidence="2">Belongs to the UDP-galactopyranose/dTDP-fucopyranose mutase family.</text>
</comment>
<dbReference type="Gene3D" id="3.40.50.720">
    <property type="entry name" value="NAD(P)-binding Rossmann-like Domain"/>
    <property type="match status" value="3"/>
</dbReference>
<dbReference type="PANTHER" id="PTHR21197:SF0">
    <property type="entry name" value="UDP-GALACTOPYRANOSE MUTASE"/>
    <property type="match status" value="1"/>
</dbReference>
<dbReference type="GO" id="GO:0050660">
    <property type="term" value="F:flavin adenine dinucleotide binding"/>
    <property type="evidence" value="ECO:0007669"/>
    <property type="project" value="TreeGrafter"/>
</dbReference>
<evidence type="ECO:0000256" key="1">
    <source>
        <dbReference type="ARBA" id="ARBA00001974"/>
    </source>
</evidence>
<gene>
    <name evidence="7" type="primary">glf</name>
    <name evidence="7" type="ORF">Q3M24_03085</name>
</gene>
<keyword evidence="5 7" id="KW-0413">Isomerase</keyword>
<dbReference type="EC" id="5.4.99.9" evidence="7"/>
<dbReference type="AlphaFoldDB" id="A0AAU8LY13"/>
<evidence type="ECO:0000259" key="6">
    <source>
        <dbReference type="Pfam" id="PF03275"/>
    </source>
</evidence>
<comment type="cofactor">
    <cofactor evidence="1">
        <name>FAD</name>
        <dbReference type="ChEBI" id="CHEBI:57692"/>
    </cofactor>
</comment>
<reference evidence="7" key="1">
    <citation type="journal article" date="2024" name="Syst. Appl. Microbiol.">
        <title>First single-strain enrichments of Electrothrix cable bacteria, description of E. aestuarii sp. nov. and E. rattekaaiensis sp. nov., and proposal of a cable bacteria taxonomy following the rules of the SeqCode.</title>
        <authorList>
            <person name="Plum-Jensen L.E."/>
            <person name="Schramm A."/>
            <person name="Marshall I.P.G."/>
        </authorList>
    </citation>
    <scope>NUCLEOTIDE SEQUENCE</scope>
    <source>
        <strain evidence="7">Rat1</strain>
    </source>
</reference>
<evidence type="ECO:0000256" key="2">
    <source>
        <dbReference type="ARBA" id="ARBA00009321"/>
    </source>
</evidence>
<keyword evidence="3" id="KW-0285">Flavoprotein</keyword>
<protein>
    <submittedName>
        <fullName evidence="7">UDP-galactopyranose mutase</fullName>
        <ecNumber evidence="7">5.4.99.9</ecNumber>
    </submittedName>
</protein>
<dbReference type="GO" id="GO:0005829">
    <property type="term" value="C:cytosol"/>
    <property type="evidence" value="ECO:0007669"/>
    <property type="project" value="TreeGrafter"/>
</dbReference>
<dbReference type="InterPro" id="IPR004379">
    <property type="entry name" value="UDP-GALP_mutase"/>
</dbReference>